<dbReference type="PROSITE" id="PS50181">
    <property type="entry name" value="FBOX"/>
    <property type="match status" value="1"/>
</dbReference>
<dbReference type="InterPro" id="IPR036047">
    <property type="entry name" value="F-box-like_dom_sf"/>
</dbReference>
<name>A0A1Y2J3M5_TRAC3</name>
<dbReference type="InterPro" id="IPR001810">
    <property type="entry name" value="F-box_dom"/>
</dbReference>
<evidence type="ECO:0000259" key="1">
    <source>
        <dbReference type="PROSITE" id="PS50181"/>
    </source>
</evidence>
<evidence type="ECO:0000313" key="3">
    <source>
        <dbReference type="Proteomes" id="UP000193067"/>
    </source>
</evidence>
<dbReference type="OrthoDB" id="2745598at2759"/>
<keyword evidence="3" id="KW-1185">Reference proteome</keyword>
<reference evidence="2 3" key="1">
    <citation type="journal article" date="2015" name="Biotechnol. Biofuels">
        <title>Enhanced degradation of softwood versus hardwood by the white-rot fungus Pycnoporus coccineus.</title>
        <authorList>
            <person name="Couturier M."/>
            <person name="Navarro D."/>
            <person name="Chevret D."/>
            <person name="Henrissat B."/>
            <person name="Piumi F."/>
            <person name="Ruiz-Duenas F.J."/>
            <person name="Martinez A.T."/>
            <person name="Grigoriev I.V."/>
            <person name="Riley R."/>
            <person name="Lipzen A."/>
            <person name="Berrin J.G."/>
            <person name="Master E.R."/>
            <person name="Rosso M.N."/>
        </authorList>
    </citation>
    <scope>NUCLEOTIDE SEQUENCE [LARGE SCALE GENOMIC DNA]</scope>
    <source>
        <strain evidence="2 3">BRFM310</strain>
    </source>
</reference>
<proteinExistence type="predicted"/>
<dbReference type="SUPFAM" id="SSF81383">
    <property type="entry name" value="F-box domain"/>
    <property type="match status" value="1"/>
</dbReference>
<dbReference type="EMBL" id="KZ084089">
    <property type="protein sequence ID" value="OSD06792.1"/>
    <property type="molecule type" value="Genomic_DNA"/>
</dbReference>
<dbReference type="AlphaFoldDB" id="A0A1Y2J3M5"/>
<feature type="domain" description="F-box" evidence="1">
    <location>
        <begin position="1"/>
        <end position="33"/>
    </location>
</feature>
<dbReference type="Proteomes" id="UP000193067">
    <property type="component" value="Unassembled WGS sequence"/>
</dbReference>
<evidence type="ECO:0000313" key="2">
    <source>
        <dbReference type="EMBL" id="OSD06792.1"/>
    </source>
</evidence>
<accession>A0A1Y2J3M5</accession>
<protein>
    <recommendedName>
        <fullName evidence="1">F-box domain-containing protein</fullName>
    </recommendedName>
</protein>
<organism evidence="2 3">
    <name type="scientific">Trametes coccinea (strain BRFM310)</name>
    <name type="common">Pycnoporus coccineus</name>
    <dbReference type="NCBI Taxonomy" id="1353009"/>
    <lineage>
        <taxon>Eukaryota</taxon>
        <taxon>Fungi</taxon>
        <taxon>Dikarya</taxon>
        <taxon>Basidiomycota</taxon>
        <taxon>Agaricomycotina</taxon>
        <taxon>Agaricomycetes</taxon>
        <taxon>Polyporales</taxon>
        <taxon>Polyporaceae</taxon>
        <taxon>Trametes</taxon>
    </lineage>
</organism>
<sequence>MERLPEELIAYIFDHLEAAHALLPAMLVNRRWYMYGARNLHARLVFSFGFNMAVDSSNVVVSFMRRLVSPTLATAQFVRHLAVFGMANREVQDLIRDILRQATALRSLDTHALHELQETLLRADLILAPDLLPNISALNITSAPSLDILLNSRRIRALRVHETMDHGDFIRIVDPNGAFATSIRSLELAISIDRPAAAVEEMQCLTSALAHAPLRALALQFILDRPGLMSWHDFEDIIGQMGPALQTLSSLSILSLVIRPDPMMPVANSNEFGSGESQRELRTRSLAERLIADNGLSRLTRVELRWHGWEIRSGQLEAVPRSSLLRLPQSWIYEQCSGELG</sequence>
<dbReference type="Pfam" id="PF12937">
    <property type="entry name" value="F-box-like"/>
    <property type="match status" value="1"/>
</dbReference>
<gene>
    <name evidence="2" type="ORF">PYCCODRAFT_1442338</name>
</gene>